<reference evidence="2 3" key="1">
    <citation type="submission" date="2017-03" db="EMBL/GenBank/DDBJ databases">
        <title>Lifting the veil on microbial sulfur biogeochemistry in mining wastewaters.</title>
        <authorList>
            <person name="Kantor R.S."/>
            <person name="Colenbrander Nelson T."/>
            <person name="Marshall S."/>
            <person name="Bennett D."/>
            <person name="Apte S."/>
            <person name="Camacho D."/>
            <person name="Thomas B.C."/>
            <person name="Warren L.A."/>
            <person name="Banfield J.F."/>
        </authorList>
    </citation>
    <scope>NUCLEOTIDE SEQUENCE [LARGE SCALE GENOMIC DNA]</scope>
    <source>
        <strain evidence="2">21-59-9</strain>
    </source>
</reference>
<organism evidence="2 3">
    <name type="scientific">Acidithiobacillus ferrivorans</name>
    <dbReference type="NCBI Taxonomy" id="160808"/>
    <lineage>
        <taxon>Bacteria</taxon>
        <taxon>Pseudomonadati</taxon>
        <taxon>Pseudomonadota</taxon>
        <taxon>Acidithiobacillia</taxon>
        <taxon>Acidithiobacillales</taxon>
        <taxon>Acidithiobacillaceae</taxon>
        <taxon>Acidithiobacillus</taxon>
    </lineage>
</organism>
<comment type="caution">
    <text evidence="2">The sequence shown here is derived from an EMBL/GenBank/DDBJ whole genome shotgun (WGS) entry which is preliminary data.</text>
</comment>
<proteinExistence type="predicted"/>
<dbReference type="EMBL" id="NCBC01000211">
    <property type="protein sequence ID" value="OYV80991.1"/>
    <property type="molecule type" value="Genomic_DNA"/>
</dbReference>
<accession>A0A257T8K0</accession>
<evidence type="ECO:0000256" key="1">
    <source>
        <dbReference type="SAM" id="Phobius"/>
    </source>
</evidence>
<keyword evidence="1" id="KW-0472">Membrane</keyword>
<keyword evidence="1" id="KW-1133">Transmembrane helix</keyword>
<evidence type="ECO:0000313" key="2">
    <source>
        <dbReference type="EMBL" id="OYV80991.1"/>
    </source>
</evidence>
<keyword evidence="1" id="KW-0812">Transmembrane</keyword>
<dbReference type="AlphaFoldDB" id="A0A257T8K0"/>
<sequence length="80" mass="9351">MKTIQKIPAFFTRPITIPPYRRTIFLVFYGTCVGVLAFSGWYVWFSWHRYEQNSQYRLTLESDMVATVTQKLLDGHASGL</sequence>
<gene>
    <name evidence="2" type="ORF">B7Z70_06935</name>
</gene>
<protein>
    <submittedName>
        <fullName evidence="2">Uncharacterized protein</fullName>
    </submittedName>
</protein>
<feature type="non-terminal residue" evidence="2">
    <location>
        <position position="80"/>
    </location>
</feature>
<name>A0A257T8K0_9PROT</name>
<feature type="transmembrane region" description="Helical" evidence="1">
    <location>
        <begin position="23"/>
        <end position="44"/>
    </location>
</feature>
<dbReference type="Proteomes" id="UP000216779">
    <property type="component" value="Unassembled WGS sequence"/>
</dbReference>
<evidence type="ECO:0000313" key="3">
    <source>
        <dbReference type="Proteomes" id="UP000216779"/>
    </source>
</evidence>